<dbReference type="STRING" id="2756.BFR44_06365"/>
<dbReference type="InterPro" id="IPR036388">
    <property type="entry name" value="WH-like_DNA-bd_sf"/>
</dbReference>
<dbReference type="InterPro" id="IPR036390">
    <property type="entry name" value="WH_DNA-bd_sf"/>
</dbReference>
<dbReference type="SUPFAM" id="SSF46785">
    <property type="entry name" value="Winged helix' DNA-binding domain"/>
    <property type="match status" value="1"/>
</dbReference>
<evidence type="ECO:0000259" key="4">
    <source>
        <dbReference type="PROSITE" id="PS50987"/>
    </source>
</evidence>
<name>A0A1D2KJS5_BROTH</name>
<dbReference type="AlphaFoldDB" id="A0A1D2KJS5"/>
<keyword evidence="2" id="KW-0238">DNA-binding</keyword>
<proteinExistence type="predicted"/>
<keyword evidence="7" id="KW-1185">Reference proteome</keyword>
<evidence type="ECO:0000313" key="7">
    <source>
        <dbReference type="Proteomes" id="UP000243591"/>
    </source>
</evidence>
<evidence type="ECO:0000256" key="2">
    <source>
        <dbReference type="ARBA" id="ARBA00023125"/>
    </source>
</evidence>
<dbReference type="PROSITE" id="PS50987">
    <property type="entry name" value="HTH_ARSR_2"/>
    <property type="match status" value="1"/>
</dbReference>
<dbReference type="SMART" id="SM00418">
    <property type="entry name" value="HTH_ARSR"/>
    <property type="match status" value="1"/>
</dbReference>
<dbReference type="GO" id="GO:0003700">
    <property type="term" value="F:DNA-binding transcription factor activity"/>
    <property type="evidence" value="ECO:0007669"/>
    <property type="project" value="InterPro"/>
</dbReference>
<keyword evidence="3" id="KW-0804">Transcription</keyword>
<reference evidence="6" key="3">
    <citation type="submission" date="2018-04" db="EMBL/GenBank/DDBJ databases">
        <authorList>
            <person name="Go L.Y."/>
            <person name="Mitchell J.A."/>
        </authorList>
    </citation>
    <scope>NUCLEOTIDE SEQUENCE</scope>
    <source>
        <strain evidence="6">BSAS1 3</strain>
    </source>
</reference>
<dbReference type="Gene3D" id="1.10.10.10">
    <property type="entry name" value="Winged helix-like DNA-binding domain superfamily/Winged helix DNA-binding domain"/>
    <property type="match status" value="1"/>
</dbReference>
<dbReference type="PRINTS" id="PR00778">
    <property type="entry name" value="HTHARSR"/>
</dbReference>
<dbReference type="PANTHER" id="PTHR43132:SF6">
    <property type="entry name" value="HTH-TYPE TRANSCRIPTIONAL REPRESSOR CZRA"/>
    <property type="match status" value="1"/>
</dbReference>
<evidence type="ECO:0000313" key="5">
    <source>
        <dbReference type="EMBL" id="ATF25897.1"/>
    </source>
</evidence>
<dbReference type="OrthoDB" id="9794330at2"/>
<sequence length="99" mass="11131">MEEKNLEQESLIAVTQLFKALSDPTRLKILLQIAQGEIAVNDIALAIDAKQSTVSHQLRLLKQANLVKTRREGTTIFYTVDDTHVIEILNQTIAHVSHQ</sequence>
<dbReference type="PANTHER" id="PTHR43132">
    <property type="entry name" value="ARSENICAL RESISTANCE OPERON REPRESSOR ARSR-RELATED"/>
    <property type="match status" value="1"/>
</dbReference>
<dbReference type="Proteomes" id="UP000243591">
    <property type="component" value="Chromosome"/>
</dbReference>
<accession>A0A1D2KJS5</accession>
<dbReference type="KEGG" id="bths:CNY62_05495"/>
<evidence type="ECO:0000256" key="1">
    <source>
        <dbReference type="ARBA" id="ARBA00023015"/>
    </source>
</evidence>
<evidence type="ECO:0000313" key="6">
    <source>
        <dbReference type="EMBL" id="SPP29372.1"/>
    </source>
</evidence>
<dbReference type="EMBL" id="OUNC01000045">
    <property type="protein sequence ID" value="SPP29372.1"/>
    <property type="molecule type" value="Genomic_DNA"/>
</dbReference>
<dbReference type="RefSeq" id="WP_069126653.1">
    <property type="nucleotide sequence ID" value="NZ_CBCPJR010000002.1"/>
</dbReference>
<evidence type="ECO:0000256" key="3">
    <source>
        <dbReference type="ARBA" id="ARBA00023163"/>
    </source>
</evidence>
<protein>
    <submittedName>
        <fullName evidence="5">ArsR family transcriptional regulator</fullName>
    </submittedName>
    <submittedName>
        <fullName evidence="6">Transcriptional regulator (Multiple metal-sensing ArsR-SmtB transcriptional repressor favouring Zn2+)</fullName>
    </submittedName>
</protein>
<dbReference type="InterPro" id="IPR001845">
    <property type="entry name" value="HTH_ArsR_DNA-bd_dom"/>
</dbReference>
<reference evidence="5 7" key="1">
    <citation type="submission" date="2017-09" db="EMBL/GenBank/DDBJ databases">
        <title>Complete Genome Sequences of Two Strains of the Meat Spoilage Bacterium Brochothrix thermosphacta Isolated from Ground Chicken.</title>
        <authorList>
            <person name="Paoli G.C."/>
            <person name="Wijey C."/>
            <person name="Chen C.-Y."/>
            <person name="Nguyen L."/>
            <person name="Yan X."/>
            <person name="Irwin P.L."/>
        </authorList>
    </citation>
    <scope>NUCLEOTIDE SEQUENCE [LARGE SCALE GENOMIC DNA]</scope>
    <source>
        <strain evidence="5 7">BI</strain>
    </source>
</reference>
<dbReference type="EMBL" id="CP023483">
    <property type="protein sequence ID" value="ATF25897.1"/>
    <property type="molecule type" value="Genomic_DNA"/>
</dbReference>
<dbReference type="GO" id="GO:0003677">
    <property type="term" value="F:DNA binding"/>
    <property type="evidence" value="ECO:0007669"/>
    <property type="project" value="UniProtKB-KW"/>
</dbReference>
<keyword evidence="1" id="KW-0805">Transcription regulation</keyword>
<dbReference type="NCBIfam" id="NF033788">
    <property type="entry name" value="HTH_metalloreg"/>
    <property type="match status" value="1"/>
</dbReference>
<dbReference type="CDD" id="cd00090">
    <property type="entry name" value="HTH_ARSR"/>
    <property type="match status" value="1"/>
</dbReference>
<dbReference type="GeneID" id="66537472"/>
<dbReference type="InterPro" id="IPR011991">
    <property type="entry name" value="ArsR-like_HTH"/>
</dbReference>
<evidence type="ECO:0000313" key="8">
    <source>
        <dbReference type="Proteomes" id="UP000270190"/>
    </source>
</evidence>
<feature type="domain" description="HTH arsR-type" evidence="4">
    <location>
        <begin position="6"/>
        <end position="99"/>
    </location>
</feature>
<dbReference type="InterPro" id="IPR051011">
    <property type="entry name" value="Metal_resp_trans_reg"/>
</dbReference>
<reference evidence="8" key="2">
    <citation type="submission" date="2018-04" db="EMBL/GenBank/DDBJ databases">
        <authorList>
            <person name="Illikoud N."/>
        </authorList>
    </citation>
    <scope>NUCLEOTIDE SEQUENCE [LARGE SCALE GENOMIC DNA]</scope>
</reference>
<gene>
    <name evidence="6" type="primary">czrA</name>
    <name evidence="6" type="ORF">BTBSAS_50020</name>
    <name evidence="5" type="ORF">CNY62_05495</name>
</gene>
<dbReference type="Pfam" id="PF01022">
    <property type="entry name" value="HTH_5"/>
    <property type="match status" value="1"/>
</dbReference>
<dbReference type="Proteomes" id="UP000270190">
    <property type="component" value="Unassembled WGS sequence"/>
</dbReference>
<organism evidence="5 7">
    <name type="scientific">Brochothrix thermosphacta</name>
    <name type="common">Microbacterium thermosphactum</name>
    <dbReference type="NCBI Taxonomy" id="2756"/>
    <lineage>
        <taxon>Bacteria</taxon>
        <taxon>Bacillati</taxon>
        <taxon>Bacillota</taxon>
        <taxon>Bacilli</taxon>
        <taxon>Bacillales</taxon>
        <taxon>Listeriaceae</taxon>
        <taxon>Brochothrix</taxon>
    </lineage>
</organism>